<dbReference type="SMART" id="SM00839">
    <property type="entry name" value="ELFV_dehydrog"/>
    <property type="match status" value="1"/>
</dbReference>
<evidence type="ECO:0000259" key="10">
    <source>
        <dbReference type="SMART" id="SM00839"/>
    </source>
</evidence>
<feature type="binding site" evidence="7">
    <location>
        <position position="90"/>
    </location>
    <ligand>
        <name>substrate</name>
    </ligand>
</feature>
<dbReference type="PIRSF" id="PIRSF000185">
    <property type="entry name" value="Glu_DH"/>
    <property type="match status" value="1"/>
</dbReference>
<feature type="binding site" evidence="7">
    <location>
        <position position="114"/>
    </location>
    <ligand>
        <name>substrate</name>
    </ligand>
</feature>
<dbReference type="AlphaFoldDB" id="A0A6N2QWE5"/>
<evidence type="ECO:0000256" key="4">
    <source>
        <dbReference type="ARBA" id="ARBA00023002"/>
    </source>
</evidence>
<dbReference type="GO" id="GO:0004354">
    <property type="term" value="F:glutamate dehydrogenase (NADP+) activity"/>
    <property type="evidence" value="ECO:0007669"/>
    <property type="project" value="TreeGrafter"/>
</dbReference>
<dbReference type="InterPro" id="IPR014362">
    <property type="entry name" value="Glu_DH"/>
</dbReference>
<feature type="binding site" evidence="7">
    <location>
        <position position="209"/>
    </location>
    <ligand>
        <name>NAD(+)</name>
        <dbReference type="ChEBI" id="CHEBI:57540"/>
    </ligand>
</feature>
<evidence type="ECO:0000256" key="8">
    <source>
        <dbReference type="PIRSR" id="PIRSR000185-3"/>
    </source>
</evidence>
<feature type="binding site" evidence="7">
    <location>
        <position position="376"/>
    </location>
    <ligand>
        <name>substrate</name>
    </ligand>
</feature>
<keyword evidence="7" id="KW-0520">NAD</keyword>
<dbReference type="Gene3D" id="1.10.285.10">
    <property type="entry name" value="Glutamate Dehydrogenase, chain A, domain 3"/>
    <property type="match status" value="2"/>
</dbReference>
<protein>
    <recommendedName>
        <fullName evidence="3 5">Glutamate dehydrogenase</fullName>
    </recommendedName>
</protein>
<dbReference type="InterPro" id="IPR033524">
    <property type="entry name" value="Glu/Leu/Phe/Val_DH_AS"/>
</dbReference>
<dbReference type="Gene3D" id="3.40.50.720">
    <property type="entry name" value="NAD(P)-binding Rossmann-like Domain"/>
    <property type="match status" value="1"/>
</dbReference>
<reference evidence="11" key="1">
    <citation type="submission" date="2019-11" db="EMBL/GenBank/DDBJ databases">
        <authorList>
            <person name="Feng L."/>
        </authorList>
    </citation>
    <scope>NUCLEOTIDE SEQUENCE</scope>
    <source>
        <strain evidence="11">BgluceraseaLFYP119</strain>
    </source>
</reference>
<evidence type="ECO:0000256" key="3">
    <source>
        <dbReference type="ARBA" id="ARBA00012896"/>
    </source>
</evidence>
<feature type="binding site" evidence="7">
    <location>
        <position position="240"/>
    </location>
    <ligand>
        <name>NAD(+)</name>
        <dbReference type="ChEBI" id="CHEBI:57540"/>
    </ligand>
</feature>
<gene>
    <name evidence="11" type="primary">gdhA</name>
    <name evidence="11" type="ORF">BGLFYP119_00317</name>
</gene>
<evidence type="ECO:0000256" key="9">
    <source>
        <dbReference type="RuleBase" id="RU004417"/>
    </source>
</evidence>
<proteinExistence type="inferred from homology"/>
<keyword evidence="7" id="KW-0547">Nucleotide-binding</keyword>
<accession>A0A6N2QWE5</accession>
<dbReference type="CDD" id="cd05313">
    <property type="entry name" value="NAD_bind_2_Glu_DH"/>
    <property type="match status" value="1"/>
</dbReference>
<dbReference type="GO" id="GO:0000166">
    <property type="term" value="F:nucleotide binding"/>
    <property type="evidence" value="ECO:0007669"/>
    <property type="project" value="UniProtKB-KW"/>
</dbReference>
<dbReference type="SUPFAM" id="SSF53223">
    <property type="entry name" value="Aminoacid dehydrogenase-like, N-terminal domain"/>
    <property type="match status" value="1"/>
</dbReference>
<dbReference type="InterPro" id="IPR050724">
    <property type="entry name" value="Glu_Leu_Phe_Val_DH"/>
</dbReference>
<name>A0A6N2QWE5_9FIRM</name>
<dbReference type="FunFam" id="1.10.285.10:FF:000001">
    <property type="entry name" value="Glutamate dehydrogenase"/>
    <property type="match status" value="1"/>
</dbReference>
<evidence type="ECO:0000256" key="7">
    <source>
        <dbReference type="PIRSR" id="PIRSR000185-2"/>
    </source>
</evidence>
<feature type="binding site" evidence="7">
    <location>
        <position position="165"/>
    </location>
    <ligand>
        <name>substrate</name>
    </ligand>
</feature>
<evidence type="ECO:0000256" key="5">
    <source>
        <dbReference type="PIRNR" id="PIRNR000185"/>
    </source>
</evidence>
<feature type="domain" description="Glutamate/phenylalanine/leucine/valine/L-tryptophan dehydrogenase C-terminal" evidence="10">
    <location>
        <begin position="202"/>
        <end position="442"/>
    </location>
</feature>
<dbReference type="EMBL" id="CACRST010000005">
    <property type="protein sequence ID" value="VYS72806.1"/>
    <property type="molecule type" value="Genomic_DNA"/>
</dbReference>
<dbReference type="Pfam" id="PF00208">
    <property type="entry name" value="ELFV_dehydrog"/>
    <property type="match status" value="1"/>
</dbReference>
<dbReference type="InterPro" id="IPR033922">
    <property type="entry name" value="NAD_bind_Glu_DH"/>
</dbReference>
<dbReference type="FunFam" id="3.40.50.720:FF:000030">
    <property type="entry name" value="Glutamate dehydrogenase"/>
    <property type="match status" value="1"/>
</dbReference>
<evidence type="ECO:0000256" key="6">
    <source>
        <dbReference type="PIRSR" id="PIRSR000185-1"/>
    </source>
</evidence>
<dbReference type="InterPro" id="IPR006095">
    <property type="entry name" value="Glu/Leu/Phe/Val/Trp_DH"/>
</dbReference>
<dbReference type="PANTHER" id="PTHR43571">
    <property type="entry name" value="NADP-SPECIFIC GLUTAMATE DEHYDROGENASE 1-RELATED"/>
    <property type="match status" value="1"/>
</dbReference>
<dbReference type="PRINTS" id="PR00082">
    <property type="entry name" value="GLFDHDRGNASE"/>
</dbReference>
<sequence length="444" mass="48657">MSYTEEVYERVVAQNPGEPEFHQAVKEVLDSLKVVIDKNEEEYRRLSILERLVEPERIIAFRVPWVDDKGKVQVNKGYRVQFNSAIGPYKGGLRFHPSVNQSILKFLGFEQIFKNSLTGLPIGGGKGGSNFDPKGKSDREVMAFCQSFMTELCKYIGADTDVPAGDIGVGAREIGYLFGQYKRIRDLYEGVLTGKGLTYGGSLIRTQATGYGVVYILNELLTAHNDQLAGKTVIVTGSGNVAIYAVEKATQLGAKVVAMCDSNGYIYDPDGIKLDIVKDIKEVKRGRIKEYADRVEGATFTEGVGIWNIKCDIYLPCATQNELALDAVKTLVANGCKYIVEGANMPTTMDATEYAMENGILFLPGKAANAGGVATSALEMSQNSMRLSWSAEEVDQKLQGIMKDIYKKIDDAAVRYDMKDNFVAGANIAGFEKVVEAMKAQGIV</sequence>
<feature type="binding site" evidence="7">
    <location>
        <position position="111"/>
    </location>
    <ligand>
        <name>substrate</name>
    </ligand>
</feature>
<dbReference type="RefSeq" id="WP_156352279.1">
    <property type="nucleotide sequence ID" value="NZ_CACRST010000005.1"/>
</dbReference>
<evidence type="ECO:0000256" key="2">
    <source>
        <dbReference type="ARBA" id="ARBA00011643"/>
    </source>
</evidence>
<dbReference type="FunFam" id="3.40.50.10860:FF:000002">
    <property type="entry name" value="Glutamate dehydrogenase"/>
    <property type="match status" value="1"/>
</dbReference>
<evidence type="ECO:0000256" key="1">
    <source>
        <dbReference type="ARBA" id="ARBA00006382"/>
    </source>
</evidence>
<dbReference type="SUPFAM" id="SSF51735">
    <property type="entry name" value="NAD(P)-binding Rossmann-fold domains"/>
    <property type="match status" value="1"/>
</dbReference>
<dbReference type="InterPro" id="IPR006097">
    <property type="entry name" value="Glu/Leu/Phe/Val/Trp_DH_dimer"/>
</dbReference>
<dbReference type="PANTHER" id="PTHR43571:SF1">
    <property type="entry name" value="NADP-SPECIFIC GLUTAMATE DEHYDROGENASE 1-RELATED"/>
    <property type="match status" value="1"/>
</dbReference>
<dbReference type="NCBIfam" id="NF006929">
    <property type="entry name" value="PRK09414.1"/>
    <property type="match status" value="1"/>
</dbReference>
<organism evidence="11">
    <name type="scientific">Blautia glucerasea</name>
    <dbReference type="NCBI Taxonomy" id="536633"/>
    <lineage>
        <taxon>Bacteria</taxon>
        <taxon>Bacillati</taxon>
        <taxon>Bacillota</taxon>
        <taxon>Clostridia</taxon>
        <taxon>Lachnospirales</taxon>
        <taxon>Lachnospiraceae</taxon>
        <taxon>Blautia</taxon>
    </lineage>
</organism>
<comment type="subunit">
    <text evidence="2">Homohexamer.</text>
</comment>
<dbReference type="Pfam" id="PF02812">
    <property type="entry name" value="ELFV_dehydrog_N"/>
    <property type="match status" value="1"/>
</dbReference>
<dbReference type="InterPro" id="IPR046346">
    <property type="entry name" value="Aminoacid_DH-like_N_sf"/>
</dbReference>
<dbReference type="PROSITE" id="PS00074">
    <property type="entry name" value="GLFV_DEHYDROGENASE"/>
    <property type="match status" value="1"/>
</dbReference>
<feature type="active site" description="Proton donor" evidence="6">
    <location>
        <position position="126"/>
    </location>
</feature>
<keyword evidence="4 5" id="KW-0560">Oxidoreductase</keyword>
<dbReference type="InterPro" id="IPR006096">
    <property type="entry name" value="Glu/Leu/Phe/Val/Trp_DH_C"/>
</dbReference>
<dbReference type="GO" id="GO:0006537">
    <property type="term" value="P:glutamate biosynthetic process"/>
    <property type="evidence" value="ECO:0007669"/>
    <property type="project" value="TreeGrafter"/>
</dbReference>
<feature type="site" description="Important for catalysis" evidence="8">
    <location>
        <position position="166"/>
    </location>
</feature>
<comment type="similarity">
    <text evidence="1 5 9">Belongs to the Glu/Leu/Phe/Val dehydrogenases family.</text>
</comment>
<evidence type="ECO:0000313" key="11">
    <source>
        <dbReference type="EMBL" id="VYS72806.1"/>
    </source>
</evidence>
<dbReference type="GO" id="GO:0005829">
    <property type="term" value="C:cytosol"/>
    <property type="evidence" value="ECO:0007669"/>
    <property type="project" value="TreeGrafter"/>
</dbReference>
<dbReference type="InterPro" id="IPR036291">
    <property type="entry name" value="NAD(P)-bd_dom_sf"/>
</dbReference>
<dbReference type="Gene3D" id="3.40.50.10860">
    <property type="entry name" value="Leucine Dehydrogenase, chain A, domain 1"/>
    <property type="match status" value="1"/>
</dbReference>